<dbReference type="SUPFAM" id="SSF47413">
    <property type="entry name" value="lambda repressor-like DNA-binding domains"/>
    <property type="match status" value="1"/>
</dbReference>
<dbReference type="Pfam" id="PF17765">
    <property type="entry name" value="MLTR_LBD"/>
    <property type="match status" value="1"/>
</dbReference>
<evidence type="ECO:0000259" key="1">
    <source>
        <dbReference type="PROSITE" id="PS50943"/>
    </source>
</evidence>
<dbReference type="Proteomes" id="UP000571817">
    <property type="component" value="Unassembled WGS sequence"/>
</dbReference>
<dbReference type="InterPro" id="IPR041413">
    <property type="entry name" value="MLTR_LBD"/>
</dbReference>
<name>A0A853DKC2_9MICO</name>
<dbReference type="PROSITE" id="PS50943">
    <property type="entry name" value="HTH_CROC1"/>
    <property type="match status" value="1"/>
</dbReference>
<dbReference type="PANTHER" id="PTHR35010">
    <property type="entry name" value="BLL4672 PROTEIN-RELATED"/>
    <property type="match status" value="1"/>
</dbReference>
<dbReference type="Pfam" id="PF13560">
    <property type="entry name" value="HTH_31"/>
    <property type="match status" value="1"/>
</dbReference>
<comment type="caution">
    <text evidence="2">The sequence shown here is derived from an EMBL/GenBank/DDBJ whole genome shotgun (WGS) entry which is preliminary data.</text>
</comment>
<reference evidence="2 3" key="1">
    <citation type="submission" date="2020-07" db="EMBL/GenBank/DDBJ databases">
        <title>Sequencing the genomes of 1000 actinobacteria strains.</title>
        <authorList>
            <person name="Klenk H.-P."/>
        </authorList>
    </citation>
    <scope>NUCLEOTIDE SEQUENCE [LARGE SCALE GENOMIC DNA]</scope>
    <source>
        <strain evidence="2 3">DSM 29531</strain>
    </source>
</reference>
<dbReference type="AlphaFoldDB" id="A0A853DKC2"/>
<evidence type="ECO:0000313" key="2">
    <source>
        <dbReference type="EMBL" id="NYJ76379.1"/>
    </source>
</evidence>
<gene>
    <name evidence="2" type="ORF">HNR15_003342</name>
</gene>
<proteinExistence type="predicted"/>
<dbReference type="InterPro" id="IPR001387">
    <property type="entry name" value="Cro/C1-type_HTH"/>
</dbReference>
<dbReference type="InterPro" id="IPR010982">
    <property type="entry name" value="Lambda_DNA-bd_dom_sf"/>
</dbReference>
<keyword evidence="3" id="KW-1185">Reference proteome</keyword>
<dbReference type="GO" id="GO:0003677">
    <property type="term" value="F:DNA binding"/>
    <property type="evidence" value="ECO:0007669"/>
    <property type="project" value="InterPro"/>
</dbReference>
<dbReference type="PANTHER" id="PTHR35010:SF2">
    <property type="entry name" value="BLL4672 PROTEIN"/>
    <property type="match status" value="1"/>
</dbReference>
<dbReference type="CDD" id="cd00093">
    <property type="entry name" value="HTH_XRE"/>
    <property type="match status" value="1"/>
</dbReference>
<evidence type="ECO:0000313" key="3">
    <source>
        <dbReference type="Proteomes" id="UP000571817"/>
    </source>
</evidence>
<feature type="domain" description="HTH cro/C1-type" evidence="1">
    <location>
        <begin position="37"/>
        <end position="82"/>
    </location>
</feature>
<protein>
    <submittedName>
        <fullName evidence="2">Transcriptional regulator with XRE-family HTH domain</fullName>
    </submittedName>
</protein>
<dbReference type="SMART" id="SM00530">
    <property type="entry name" value="HTH_XRE"/>
    <property type="match status" value="1"/>
</dbReference>
<dbReference type="Gene3D" id="1.10.260.40">
    <property type="entry name" value="lambda repressor-like DNA-binding domains"/>
    <property type="match status" value="1"/>
</dbReference>
<dbReference type="EMBL" id="JACCFW010000001">
    <property type="protein sequence ID" value="NYJ76379.1"/>
    <property type="molecule type" value="Genomic_DNA"/>
</dbReference>
<sequence>MPTDRSPLGAFLRSRRDRLTPAQAGIDAFPGPRRVPGLRKEELAVLAGLSPDHYSRLEQGRQHTVTDDVVDALSRALQLDDLEAQHLRNLAAPTSPRRRVAPDLPVHANPGMLRLMAQLDQVPTLLLGPRSEVLAGNGLLREVLGWSAEPGASFARWLLLDPGARERITNWDGFAASAVGALRYEAGRRPDDRRLTALVRELRDGDPDVARWWDDQGVTFRTSLTKRVAHPVAGPLVFGIESVVGPHDPDQRLVVYTVEPDSPTARVLPLLANWATSVSNESL</sequence>
<organism evidence="2 3">
    <name type="scientific">Allobranchiibius huperziae</name>
    <dbReference type="NCBI Taxonomy" id="1874116"/>
    <lineage>
        <taxon>Bacteria</taxon>
        <taxon>Bacillati</taxon>
        <taxon>Actinomycetota</taxon>
        <taxon>Actinomycetes</taxon>
        <taxon>Micrococcales</taxon>
        <taxon>Dermacoccaceae</taxon>
        <taxon>Allobranchiibius</taxon>
    </lineage>
</organism>
<accession>A0A853DKC2</accession>
<dbReference type="RefSeq" id="WP_179483441.1">
    <property type="nucleotide sequence ID" value="NZ_JACCFW010000001.1"/>
</dbReference>
<dbReference type="Gene3D" id="3.30.450.180">
    <property type="match status" value="1"/>
</dbReference>